<gene>
    <name evidence="2" type="ORF">SAMN04489710_114107</name>
</gene>
<feature type="compositionally biased region" description="Basic and acidic residues" evidence="1">
    <location>
        <begin position="1"/>
        <end position="18"/>
    </location>
</feature>
<dbReference type="Proteomes" id="UP000199517">
    <property type="component" value="Unassembled WGS sequence"/>
</dbReference>
<dbReference type="RefSeq" id="WP_245783722.1">
    <property type="nucleotide sequence ID" value="NZ_FOMQ01000014.1"/>
</dbReference>
<proteinExistence type="predicted"/>
<evidence type="ECO:0000313" key="3">
    <source>
        <dbReference type="Proteomes" id="UP000199517"/>
    </source>
</evidence>
<dbReference type="EMBL" id="FOMQ01000014">
    <property type="protein sequence ID" value="SFE10617.1"/>
    <property type="molecule type" value="Genomic_DNA"/>
</dbReference>
<sequence>MKSDKVSTEQDRQRDTGHFDQYGMRNDPRDTATPAGGENPATGDGGRRFGAGGDESSYGNRERHRTGDQHSDHLQTGPLASVDASGSARALGLEYGGDQPTGPKPSSRQGAALIGETDDRKR</sequence>
<protein>
    <submittedName>
        <fullName evidence="2">Uncharacterized protein</fullName>
    </submittedName>
</protein>
<feature type="region of interest" description="Disordered" evidence="1">
    <location>
        <begin position="1"/>
        <end position="122"/>
    </location>
</feature>
<organism evidence="2 3">
    <name type="scientific">Paracidovorax konjaci</name>
    <dbReference type="NCBI Taxonomy" id="32040"/>
    <lineage>
        <taxon>Bacteria</taxon>
        <taxon>Pseudomonadati</taxon>
        <taxon>Pseudomonadota</taxon>
        <taxon>Betaproteobacteria</taxon>
        <taxon>Burkholderiales</taxon>
        <taxon>Comamonadaceae</taxon>
        <taxon>Paracidovorax</taxon>
    </lineage>
</organism>
<evidence type="ECO:0000256" key="1">
    <source>
        <dbReference type="SAM" id="MobiDB-lite"/>
    </source>
</evidence>
<keyword evidence="3" id="KW-1185">Reference proteome</keyword>
<reference evidence="3" key="1">
    <citation type="submission" date="2016-10" db="EMBL/GenBank/DDBJ databases">
        <authorList>
            <person name="Varghese N."/>
            <person name="Submissions S."/>
        </authorList>
    </citation>
    <scope>NUCLEOTIDE SEQUENCE [LARGE SCALE GENOMIC DNA]</scope>
    <source>
        <strain evidence="3">DSM 7481</strain>
    </source>
</reference>
<evidence type="ECO:0000313" key="2">
    <source>
        <dbReference type="EMBL" id="SFE10617.1"/>
    </source>
</evidence>
<dbReference type="STRING" id="32040.SAMN04489710_114107"/>
<dbReference type="AlphaFoldDB" id="A0A1I1XTF0"/>
<accession>A0A1I1XTF0</accession>
<name>A0A1I1XTF0_9BURK</name>